<reference evidence="2" key="1">
    <citation type="journal article" date="2021" name="Sci. Adv.">
        <title>The American lobster genome reveals insights on longevity, neural, and immune adaptations.</title>
        <authorList>
            <person name="Polinski J.M."/>
            <person name="Zimin A.V."/>
            <person name="Clark K.F."/>
            <person name="Kohn A.B."/>
            <person name="Sadowski N."/>
            <person name="Timp W."/>
            <person name="Ptitsyn A."/>
            <person name="Khanna P."/>
            <person name="Romanova D.Y."/>
            <person name="Williams P."/>
            <person name="Greenwood S.J."/>
            <person name="Moroz L.L."/>
            <person name="Walt D.R."/>
            <person name="Bodnar A.G."/>
        </authorList>
    </citation>
    <scope>NUCLEOTIDE SEQUENCE</scope>
    <source>
        <strain evidence="2">GMGI-L3</strain>
    </source>
</reference>
<evidence type="ECO:0000313" key="3">
    <source>
        <dbReference type="Proteomes" id="UP000747542"/>
    </source>
</evidence>
<proteinExistence type="predicted"/>
<evidence type="ECO:0000313" key="2">
    <source>
        <dbReference type="EMBL" id="KAG7177009.1"/>
    </source>
</evidence>
<dbReference type="EMBL" id="JAHLQT010002534">
    <property type="protein sequence ID" value="KAG7177009.1"/>
    <property type="molecule type" value="Genomic_DNA"/>
</dbReference>
<keyword evidence="3" id="KW-1185">Reference proteome</keyword>
<sequence>MMGGKRWVLGSKSLRAAARTDIAKGREPTHTHTHTQLGSSPPWCGGSPGDAGTARVVSPGGGSGDGLPGEQQGGGGNRFTTLQEAT</sequence>
<gene>
    <name evidence="2" type="ORF">Hamer_G000227</name>
</gene>
<comment type="caution">
    <text evidence="2">The sequence shown here is derived from an EMBL/GenBank/DDBJ whole genome shotgun (WGS) entry which is preliminary data.</text>
</comment>
<protein>
    <submittedName>
        <fullName evidence="2">Uncharacterized protein</fullName>
    </submittedName>
</protein>
<organism evidence="2 3">
    <name type="scientific">Homarus americanus</name>
    <name type="common">American lobster</name>
    <dbReference type="NCBI Taxonomy" id="6706"/>
    <lineage>
        <taxon>Eukaryota</taxon>
        <taxon>Metazoa</taxon>
        <taxon>Ecdysozoa</taxon>
        <taxon>Arthropoda</taxon>
        <taxon>Crustacea</taxon>
        <taxon>Multicrustacea</taxon>
        <taxon>Malacostraca</taxon>
        <taxon>Eumalacostraca</taxon>
        <taxon>Eucarida</taxon>
        <taxon>Decapoda</taxon>
        <taxon>Pleocyemata</taxon>
        <taxon>Astacidea</taxon>
        <taxon>Nephropoidea</taxon>
        <taxon>Nephropidae</taxon>
        <taxon>Homarus</taxon>
    </lineage>
</organism>
<evidence type="ECO:0000256" key="1">
    <source>
        <dbReference type="SAM" id="MobiDB-lite"/>
    </source>
</evidence>
<feature type="compositionally biased region" description="Gly residues" evidence="1">
    <location>
        <begin position="59"/>
        <end position="77"/>
    </location>
</feature>
<feature type="compositionally biased region" description="Basic and acidic residues" evidence="1">
    <location>
        <begin position="21"/>
        <end position="30"/>
    </location>
</feature>
<dbReference type="AlphaFoldDB" id="A0A8J5NCY9"/>
<name>A0A8J5NCY9_HOMAM</name>
<dbReference type="Proteomes" id="UP000747542">
    <property type="component" value="Unassembled WGS sequence"/>
</dbReference>
<feature type="region of interest" description="Disordered" evidence="1">
    <location>
        <begin position="18"/>
        <end position="86"/>
    </location>
</feature>
<accession>A0A8J5NCY9</accession>